<gene>
    <name evidence="2" type="ORF">GCM10007298_39760</name>
</gene>
<accession>A0ABQ1V795</accession>
<dbReference type="Pfam" id="PF04296">
    <property type="entry name" value="YlxR"/>
    <property type="match status" value="1"/>
</dbReference>
<evidence type="ECO:0000313" key="2">
    <source>
        <dbReference type="EMBL" id="GGF40096.1"/>
    </source>
</evidence>
<dbReference type="InterPro" id="IPR007393">
    <property type="entry name" value="YlxR_dom"/>
</dbReference>
<comment type="caution">
    <text evidence="2">The sequence shown here is derived from an EMBL/GenBank/DDBJ whole genome shotgun (WGS) entry which is preliminary data.</text>
</comment>
<evidence type="ECO:0000313" key="3">
    <source>
        <dbReference type="Proteomes" id="UP000632454"/>
    </source>
</evidence>
<sequence length="100" mass="10583">MVEKALTTTGPVRTCIGCRQRAAIADLVRVAAAAEHGATVATIDRTSTMPGRGAWLHHDPDCLRAAMRRKAFGPALRVPGLVVDADDLEREMSDGHPPGA</sequence>
<proteinExistence type="predicted"/>
<reference evidence="3" key="1">
    <citation type="journal article" date="2019" name="Int. J. Syst. Evol. Microbiol.">
        <title>The Global Catalogue of Microorganisms (GCM) 10K type strain sequencing project: providing services to taxonomists for standard genome sequencing and annotation.</title>
        <authorList>
            <consortium name="The Broad Institute Genomics Platform"/>
            <consortium name="The Broad Institute Genome Sequencing Center for Infectious Disease"/>
            <person name="Wu L."/>
            <person name="Ma J."/>
        </authorList>
    </citation>
    <scope>NUCLEOTIDE SEQUENCE [LARGE SCALE GENOMIC DNA]</scope>
    <source>
        <strain evidence="3">CCM 7855</strain>
    </source>
</reference>
<dbReference type="PANTHER" id="PTHR34215">
    <property type="entry name" value="BLL0784 PROTEIN"/>
    <property type="match status" value="1"/>
</dbReference>
<dbReference type="RefSeq" id="WP_188492200.1">
    <property type="nucleotide sequence ID" value="NZ_BMCS01000003.1"/>
</dbReference>
<dbReference type="PANTHER" id="PTHR34215:SF1">
    <property type="entry name" value="YLXR DOMAIN-CONTAINING PROTEIN"/>
    <property type="match status" value="1"/>
</dbReference>
<dbReference type="Gene3D" id="3.30.1230.10">
    <property type="entry name" value="YlxR-like"/>
    <property type="match status" value="1"/>
</dbReference>
<name>A0ABQ1V795_9NOCA</name>
<dbReference type="InterPro" id="IPR037465">
    <property type="entry name" value="YlxR"/>
</dbReference>
<dbReference type="EMBL" id="BMCS01000003">
    <property type="protein sequence ID" value="GGF40096.1"/>
    <property type="molecule type" value="Genomic_DNA"/>
</dbReference>
<protein>
    <recommendedName>
        <fullName evidence="1">YlxR domain-containing protein</fullName>
    </recommendedName>
</protein>
<dbReference type="InterPro" id="IPR035931">
    <property type="entry name" value="YlxR-like_sf"/>
</dbReference>
<dbReference type="SUPFAM" id="SSF64376">
    <property type="entry name" value="YlxR-like"/>
    <property type="match status" value="1"/>
</dbReference>
<evidence type="ECO:0000259" key="1">
    <source>
        <dbReference type="Pfam" id="PF04296"/>
    </source>
</evidence>
<keyword evidence="3" id="KW-1185">Reference proteome</keyword>
<organism evidence="2 3">
    <name type="scientific">Williamsia phyllosphaerae</name>
    <dbReference type="NCBI Taxonomy" id="885042"/>
    <lineage>
        <taxon>Bacteria</taxon>
        <taxon>Bacillati</taxon>
        <taxon>Actinomycetota</taxon>
        <taxon>Actinomycetes</taxon>
        <taxon>Mycobacteriales</taxon>
        <taxon>Nocardiaceae</taxon>
        <taxon>Williamsia</taxon>
    </lineage>
</organism>
<dbReference type="Proteomes" id="UP000632454">
    <property type="component" value="Unassembled WGS sequence"/>
</dbReference>
<feature type="domain" description="YlxR" evidence="1">
    <location>
        <begin position="13"/>
        <end position="79"/>
    </location>
</feature>